<dbReference type="GO" id="GO:0003677">
    <property type="term" value="F:DNA binding"/>
    <property type="evidence" value="ECO:0007669"/>
    <property type="project" value="InterPro"/>
</dbReference>
<reference evidence="1" key="1">
    <citation type="submission" date="2020-04" db="EMBL/GenBank/DDBJ databases">
        <authorList>
            <person name="Chiriac C."/>
            <person name="Salcher M."/>
            <person name="Ghai R."/>
            <person name="Kavagutti S V."/>
        </authorList>
    </citation>
    <scope>NUCLEOTIDE SEQUENCE</scope>
</reference>
<sequence length="77" mass="8341">MTLAPLDIRLIGAALYGPQWQTPMATALGVSVRTVQRWAAGAVKVSPAMWAKILKIAERRQAEVGAALDRLQIVTRS</sequence>
<accession>A0A6J5KJL7</accession>
<name>A0A6J5KJL7_9CAUD</name>
<gene>
    <name evidence="1" type="ORF">UFOVP16_9</name>
</gene>
<organism evidence="1">
    <name type="scientific">uncultured Caudovirales phage</name>
    <dbReference type="NCBI Taxonomy" id="2100421"/>
    <lineage>
        <taxon>Viruses</taxon>
        <taxon>Duplodnaviria</taxon>
        <taxon>Heunggongvirae</taxon>
        <taxon>Uroviricota</taxon>
        <taxon>Caudoviricetes</taxon>
        <taxon>Peduoviridae</taxon>
        <taxon>Maltschvirus</taxon>
        <taxon>Maltschvirus maltsch</taxon>
    </lineage>
</organism>
<dbReference type="Gene3D" id="1.10.260.40">
    <property type="entry name" value="lambda repressor-like DNA-binding domains"/>
    <property type="match status" value="1"/>
</dbReference>
<evidence type="ECO:0000313" key="1">
    <source>
        <dbReference type="EMBL" id="CAB4121811.1"/>
    </source>
</evidence>
<protein>
    <submittedName>
        <fullName evidence="1">Uncharacterized protein</fullName>
    </submittedName>
</protein>
<dbReference type="EMBL" id="LR796155">
    <property type="protein sequence ID" value="CAB4121811.1"/>
    <property type="molecule type" value="Genomic_DNA"/>
</dbReference>
<dbReference type="InterPro" id="IPR010982">
    <property type="entry name" value="Lambda_DNA-bd_dom_sf"/>
</dbReference>
<proteinExistence type="predicted"/>